<dbReference type="PANTHER" id="PTHR41148">
    <property type="entry name" value="LP09875P"/>
    <property type="match status" value="1"/>
</dbReference>
<organism evidence="2 3">
    <name type="scientific">Limulus polyphemus</name>
    <name type="common">Atlantic horseshoe crab</name>
    <dbReference type="NCBI Taxonomy" id="6850"/>
    <lineage>
        <taxon>Eukaryota</taxon>
        <taxon>Metazoa</taxon>
        <taxon>Ecdysozoa</taxon>
        <taxon>Arthropoda</taxon>
        <taxon>Chelicerata</taxon>
        <taxon>Merostomata</taxon>
        <taxon>Xiphosura</taxon>
        <taxon>Limulidae</taxon>
        <taxon>Limulus</taxon>
    </lineage>
</organism>
<dbReference type="Proteomes" id="UP000694941">
    <property type="component" value="Unplaced"/>
</dbReference>
<protein>
    <submittedName>
        <fullName evidence="3">Uncharacterized protein LOC106458155</fullName>
    </submittedName>
</protein>
<dbReference type="InterPro" id="IPR011993">
    <property type="entry name" value="PH-like_dom_sf"/>
</dbReference>
<evidence type="ECO:0000313" key="3">
    <source>
        <dbReference type="RefSeq" id="XP_013773069.1"/>
    </source>
</evidence>
<reference evidence="3" key="1">
    <citation type="submission" date="2025-08" db="UniProtKB">
        <authorList>
            <consortium name="RefSeq"/>
        </authorList>
    </citation>
    <scope>IDENTIFICATION</scope>
    <source>
        <tissue evidence="3">Muscle</tissue>
    </source>
</reference>
<evidence type="ECO:0000313" key="2">
    <source>
        <dbReference type="Proteomes" id="UP000694941"/>
    </source>
</evidence>
<dbReference type="RefSeq" id="XP_013773069.1">
    <property type="nucleotide sequence ID" value="XM_013917615.1"/>
</dbReference>
<evidence type="ECO:0000256" key="1">
    <source>
        <dbReference type="SAM" id="MobiDB-lite"/>
    </source>
</evidence>
<name>A0ABM1B1T6_LIMPO</name>
<dbReference type="SUPFAM" id="SSF50729">
    <property type="entry name" value="PH domain-like"/>
    <property type="match status" value="1"/>
</dbReference>
<dbReference type="GeneID" id="106458155"/>
<accession>A0ABM1B1T6</accession>
<feature type="region of interest" description="Disordered" evidence="1">
    <location>
        <begin position="262"/>
        <end position="281"/>
    </location>
</feature>
<sequence length="450" mass="51272">MALLGEKQKYVSKQSYYVWFLGAKESKGLKGGQYIRPVLYELLEKERELEPMKVTLQVSNKGLKIIQNVSRKINGEKSESNKHFIPKQAITSVTQESNPHDDIVCVILVIYNALMKCAIHVYAYRCDSVETATTLRNQISLLIENQKMLGETETHLTAKGFLFPRRKLNSDGHSTRTDDSDQSDDFFSSDQDMLGKCTENIASPYDSVAAELRERFNNRNSCPILLPPKDYDTVSRRQGKLQGIEERRSTHFHVVGINQRLKNGPMTKGQRRESDSSGKLRGIGEVLSHSIPTKTFLLENEIKGINPCRSSDEEVWPAEDNELDIPHCKEGFPQEHLKQQSYSFHSSSRASQAILPTRLENLQESSTNDWYSKFQNHIGSLDKSKPSQVACLFKKEKKTLEDNTTPFSYHIPKSVDLSMLLKKREMKPESRVVHRQRSAALPLLGKNENI</sequence>
<gene>
    <name evidence="3" type="primary">LOC106458155</name>
</gene>
<dbReference type="Gene3D" id="2.30.29.30">
    <property type="entry name" value="Pleckstrin-homology domain (PH domain)/Phosphotyrosine-binding domain (PTB)"/>
    <property type="match status" value="1"/>
</dbReference>
<keyword evidence="2" id="KW-1185">Reference proteome</keyword>
<proteinExistence type="predicted"/>
<dbReference type="PANTHER" id="PTHR41148:SF1">
    <property type="entry name" value="LP09875P"/>
    <property type="match status" value="1"/>
</dbReference>